<dbReference type="EMBL" id="ACJN02000003">
    <property type="protein sequence ID" value="EFI34109.1"/>
    <property type="molecule type" value="Genomic_DNA"/>
</dbReference>
<evidence type="ECO:0000256" key="4">
    <source>
        <dbReference type="SAM" id="MobiDB-lite"/>
    </source>
</evidence>
<evidence type="ECO:0000313" key="7">
    <source>
        <dbReference type="Proteomes" id="UP000005496"/>
    </source>
</evidence>
<dbReference type="OrthoDB" id="220004at2"/>
<keyword evidence="2 3" id="KW-0802">TPR repeat</keyword>
<feature type="compositionally biased region" description="Basic and acidic residues" evidence="4">
    <location>
        <begin position="197"/>
        <end position="222"/>
    </location>
</feature>
<evidence type="ECO:0000256" key="3">
    <source>
        <dbReference type="PROSITE-ProRule" id="PRU00339"/>
    </source>
</evidence>
<comment type="caution">
    <text evidence="6">The sequence shown here is derived from an EMBL/GenBank/DDBJ whole genome shotgun (WGS) entry which is preliminary data.</text>
</comment>
<feature type="repeat" description="TPR" evidence="3">
    <location>
        <begin position="295"/>
        <end position="328"/>
    </location>
</feature>
<dbReference type="Proteomes" id="UP000005496">
    <property type="component" value="Unassembled WGS sequence"/>
</dbReference>
<evidence type="ECO:0000256" key="1">
    <source>
        <dbReference type="ARBA" id="ARBA00022737"/>
    </source>
</evidence>
<dbReference type="RefSeq" id="WP_008871458.1">
    <property type="nucleotide sequence ID" value="NZ_ACJN02000003.1"/>
</dbReference>
<feature type="repeat" description="TPR" evidence="3">
    <location>
        <begin position="393"/>
        <end position="426"/>
    </location>
</feature>
<protein>
    <submittedName>
        <fullName evidence="6">Uncharacterized protein</fullName>
    </submittedName>
</protein>
<accession>D6STU3</accession>
<organism evidence="6 7">
    <name type="scientific">Desulfonatronospira thiodismutans ASO3-1</name>
    <dbReference type="NCBI Taxonomy" id="555779"/>
    <lineage>
        <taxon>Bacteria</taxon>
        <taxon>Pseudomonadati</taxon>
        <taxon>Thermodesulfobacteriota</taxon>
        <taxon>Desulfovibrionia</taxon>
        <taxon>Desulfovibrionales</taxon>
        <taxon>Desulfonatronovibrionaceae</taxon>
        <taxon>Desulfonatronospira</taxon>
    </lineage>
</organism>
<dbReference type="PROSITE" id="PS50005">
    <property type="entry name" value="TPR"/>
    <property type="match status" value="4"/>
</dbReference>
<feature type="transmembrane region" description="Helical" evidence="5">
    <location>
        <begin position="21"/>
        <end position="54"/>
    </location>
</feature>
<dbReference type="PANTHER" id="PTHR44858:SF1">
    <property type="entry name" value="UDP-N-ACETYLGLUCOSAMINE--PEPTIDE N-ACETYLGLUCOSAMINYLTRANSFERASE SPINDLY-RELATED"/>
    <property type="match status" value="1"/>
</dbReference>
<evidence type="ECO:0000256" key="5">
    <source>
        <dbReference type="SAM" id="Phobius"/>
    </source>
</evidence>
<dbReference type="Gene3D" id="1.25.40.10">
    <property type="entry name" value="Tetratricopeptide repeat domain"/>
    <property type="match status" value="4"/>
</dbReference>
<dbReference type="InterPro" id="IPR011990">
    <property type="entry name" value="TPR-like_helical_dom_sf"/>
</dbReference>
<dbReference type="PROSITE" id="PS50293">
    <property type="entry name" value="TPR_REGION"/>
    <property type="match status" value="1"/>
</dbReference>
<gene>
    <name evidence="6" type="ORF">Dthio_PD1450</name>
</gene>
<dbReference type="Pfam" id="PF10947">
    <property type="entry name" value="DUF2628"/>
    <property type="match status" value="1"/>
</dbReference>
<evidence type="ECO:0000313" key="6">
    <source>
        <dbReference type="EMBL" id="EFI34109.1"/>
    </source>
</evidence>
<evidence type="ECO:0000256" key="2">
    <source>
        <dbReference type="ARBA" id="ARBA00022803"/>
    </source>
</evidence>
<dbReference type="AlphaFoldDB" id="D6STU3"/>
<dbReference type="SUPFAM" id="SSF48452">
    <property type="entry name" value="TPR-like"/>
    <property type="match status" value="2"/>
</dbReference>
<dbReference type="Pfam" id="PF13432">
    <property type="entry name" value="TPR_16"/>
    <property type="match status" value="1"/>
</dbReference>
<feature type="transmembrane region" description="Helical" evidence="5">
    <location>
        <begin position="66"/>
        <end position="86"/>
    </location>
</feature>
<dbReference type="InterPro" id="IPR024399">
    <property type="entry name" value="DUF2628"/>
</dbReference>
<feature type="repeat" description="TPR" evidence="3">
    <location>
        <begin position="442"/>
        <end position="475"/>
    </location>
</feature>
<dbReference type="InterPro" id="IPR019734">
    <property type="entry name" value="TPR_rpt"/>
</dbReference>
<feature type="region of interest" description="Disordered" evidence="4">
    <location>
        <begin position="187"/>
        <end position="222"/>
    </location>
</feature>
<reference evidence="6" key="1">
    <citation type="submission" date="2010-05" db="EMBL/GenBank/DDBJ databases">
        <title>The draft genome of Desulfonatronospira thiodismutans ASO3-1.</title>
        <authorList>
            <consortium name="US DOE Joint Genome Institute (JGI-PGF)"/>
            <person name="Lucas S."/>
            <person name="Copeland A."/>
            <person name="Lapidus A."/>
            <person name="Cheng J.-F."/>
            <person name="Bruce D."/>
            <person name="Goodwin L."/>
            <person name="Pitluck S."/>
            <person name="Chertkov O."/>
            <person name="Brettin T."/>
            <person name="Detter J.C."/>
            <person name="Han C."/>
            <person name="Land M.L."/>
            <person name="Hauser L."/>
            <person name="Kyrpides N."/>
            <person name="Mikhailova N."/>
            <person name="Muyzer G."/>
            <person name="Woyke T."/>
        </authorList>
    </citation>
    <scope>NUCLEOTIDE SEQUENCE [LARGE SCALE GENOMIC DNA]</scope>
    <source>
        <strain evidence="6">ASO3-1</strain>
    </source>
</reference>
<dbReference type="InterPro" id="IPR050498">
    <property type="entry name" value="Ycf3"/>
</dbReference>
<dbReference type="PANTHER" id="PTHR44858">
    <property type="entry name" value="TETRATRICOPEPTIDE REPEAT PROTEIN 6"/>
    <property type="match status" value="1"/>
</dbReference>
<keyword evidence="5" id="KW-1133">Transmembrane helix</keyword>
<keyword evidence="5" id="KW-0812">Transmembrane</keyword>
<sequence>MKSFDVYHSSAKGLRLIKSGFSWPAFFLNFIWLFYAGLWDFAIAFLCWILFGAYLLVAVEPVQENIYLLASLCGVYFIIILLPGLYGNRWLKNKLVLDRFELVQAIQAKSRKDAYSRLQSLNPDLYARHQLFRYAQQENDDTDSPRIGRSITVHRVSSGFSHRRKILVGFSILLSLTLSWTIVQHESSTQKNPVADESLKEKPLSQEEADHVHQPENKEYSAEKITSLSKEAKQLQDEDLQMDSEVFSKEMDTAHTDSDSAQKIAEQCRKESHVGQWEEAVELCRQSVSENPQDAGSWEQLGRSYMHTDQPGEAAKAFEKAGNIDASKGLDGFELLAEKEPDKAQAWVGMGRAYMEMDDTDQALQAFDKAAALDPEKGREGLEKVVQEKPENARAWKGLGRSYLETEQPEQAVLAFEKASQSDMQLGMAELQAVVRKYPNNASALKKLGSIYRKAGRTEMAVDHLEDAVNKNSGSASAWFELGKALHELSQATSTDSHSGPQVVTFYHELLDVWQVFEGFRVCSLHLEAMQAYQHAVLLHPGYAIAWRELGSFFLQQGGWTKPAVFYLKNAVKANPMDVDAWEALNVAYRASGQKSRASYALHRAGHLSSQ</sequence>
<dbReference type="eggNOG" id="COG0457">
    <property type="taxonomic scope" value="Bacteria"/>
</dbReference>
<proteinExistence type="predicted"/>
<dbReference type="SMART" id="SM00028">
    <property type="entry name" value="TPR"/>
    <property type="match status" value="6"/>
</dbReference>
<dbReference type="Pfam" id="PF13181">
    <property type="entry name" value="TPR_8"/>
    <property type="match status" value="1"/>
</dbReference>
<dbReference type="Pfam" id="PF13176">
    <property type="entry name" value="TPR_7"/>
    <property type="match status" value="1"/>
</dbReference>
<name>D6STU3_9BACT</name>
<keyword evidence="5" id="KW-0472">Membrane</keyword>
<keyword evidence="7" id="KW-1185">Reference proteome</keyword>
<keyword evidence="1" id="KW-0677">Repeat</keyword>
<feature type="repeat" description="TPR" evidence="3">
    <location>
        <begin position="344"/>
        <end position="377"/>
    </location>
</feature>